<evidence type="ECO:0000256" key="4">
    <source>
        <dbReference type="ARBA" id="ARBA00022741"/>
    </source>
</evidence>
<dbReference type="GO" id="GO:0006412">
    <property type="term" value="P:translation"/>
    <property type="evidence" value="ECO:0007669"/>
    <property type="project" value="UniProtKB-KW"/>
</dbReference>
<dbReference type="FunFam" id="1.10.10.410:FF:000001">
    <property type="entry name" value="Aspartyl/glutamyl-tRNA(Asn/Gln) amidotransferase subunit B"/>
    <property type="match status" value="1"/>
</dbReference>
<comment type="similarity">
    <text evidence="1">Belongs to the GatB/GatE family. GatB subfamily.</text>
</comment>
<comment type="catalytic activity">
    <reaction evidence="9">
        <text>L-glutamyl-tRNA(Gln) + L-glutamine + ATP + H2O = L-glutaminyl-tRNA(Gln) + L-glutamate + ADP + phosphate + H(+)</text>
        <dbReference type="Rhea" id="RHEA:17521"/>
        <dbReference type="Rhea" id="RHEA-COMP:9681"/>
        <dbReference type="Rhea" id="RHEA-COMP:9684"/>
        <dbReference type="ChEBI" id="CHEBI:15377"/>
        <dbReference type="ChEBI" id="CHEBI:15378"/>
        <dbReference type="ChEBI" id="CHEBI:29985"/>
        <dbReference type="ChEBI" id="CHEBI:30616"/>
        <dbReference type="ChEBI" id="CHEBI:43474"/>
        <dbReference type="ChEBI" id="CHEBI:58359"/>
        <dbReference type="ChEBI" id="CHEBI:78520"/>
        <dbReference type="ChEBI" id="CHEBI:78521"/>
        <dbReference type="ChEBI" id="CHEBI:456216"/>
    </reaction>
</comment>
<reference evidence="11 12" key="1">
    <citation type="journal article" date="2016" name="Environ. Microbiol.">
        <title>Genomic resolution of a cold subsurface aquifer community provides metabolic insights for novel microbes adapted to high CO concentrations.</title>
        <authorList>
            <person name="Probst A.J."/>
            <person name="Castelle C.J."/>
            <person name="Singh A."/>
            <person name="Brown C.T."/>
            <person name="Anantharaman K."/>
            <person name="Sharon I."/>
            <person name="Hug L.A."/>
            <person name="Burstein D."/>
            <person name="Emerson J.B."/>
            <person name="Thomas B.C."/>
            <person name="Banfield J.F."/>
        </authorList>
    </citation>
    <scope>NUCLEOTIDE SEQUENCE [LARGE SCALE GENOMIC DNA]</scope>
    <source>
        <strain evidence="11">CG1_02_44_10</strain>
    </source>
</reference>
<comment type="subunit">
    <text evidence="2">Heterotrimer of A, B and C subunits.</text>
</comment>
<evidence type="ECO:0000256" key="8">
    <source>
        <dbReference type="ARBA" id="ARBA00047380"/>
    </source>
</evidence>
<evidence type="ECO:0000256" key="9">
    <source>
        <dbReference type="ARBA" id="ARBA00047913"/>
    </source>
</evidence>
<feature type="non-terminal residue" evidence="11">
    <location>
        <position position="492"/>
    </location>
</feature>
<comment type="function">
    <text evidence="7">Allows the formation of correctly charged Asn-tRNA(Asn) or Gln-tRNA(Gln) through the transamidation of misacylated Asp-tRNA(Asn) or Glu-tRNA(Gln) in organisms which lack either or both of asparaginyl-tRNA or glutaminyl-tRNA synthetases. The reaction takes place in the presence of glutamine and ATP through an activated phospho-Asp-tRNA(Asn) or phospho-Glu-tRNA(Gln).</text>
</comment>
<dbReference type="NCBIfam" id="NF004012">
    <property type="entry name" value="PRK05477.1-2"/>
    <property type="match status" value="1"/>
</dbReference>
<keyword evidence="3" id="KW-0436">Ligase</keyword>
<dbReference type="InterPro" id="IPR018027">
    <property type="entry name" value="Asn/Gln_amidotransferase"/>
</dbReference>
<dbReference type="Pfam" id="PF02637">
    <property type="entry name" value="GatB_Yqey"/>
    <property type="match status" value="1"/>
</dbReference>
<name>A0A1J4RT06_9BACT</name>
<dbReference type="Pfam" id="PF02934">
    <property type="entry name" value="GatB_N"/>
    <property type="match status" value="1"/>
</dbReference>
<dbReference type="InterPro" id="IPR017959">
    <property type="entry name" value="Asn/Gln-tRNA_amidoTrfase_suB/E"/>
</dbReference>
<dbReference type="InterPro" id="IPR004413">
    <property type="entry name" value="GatB"/>
</dbReference>
<dbReference type="InterPro" id="IPR017958">
    <property type="entry name" value="Gln-tRNA_amidoTrfase_suB_CS"/>
</dbReference>
<evidence type="ECO:0000313" key="12">
    <source>
        <dbReference type="Proteomes" id="UP000182345"/>
    </source>
</evidence>
<dbReference type="InterPro" id="IPR003789">
    <property type="entry name" value="Asn/Gln_tRNA_amidoTrase-B-like"/>
</dbReference>
<dbReference type="Proteomes" id="UP000182345">
    <property type="component" value="Unassembled WGS sequence"/>
</dbReference>
<dbReference type="SUPFAM" id="SSF55931">
    <property type="entry name" value="Glutamine synthetase/guanido kinase"/>
    <property type="match status" value="1"/>
</dbReference>
<sequence length="492" mass="55486">MKLETIIGLEIHVQLKTRSKMFCSCSNDGENQPPNTTICPVCLGHPGTLPVPNKQAIEWAVKAALAINCRIPAHSKFDRKHYFYPDLPKGYQISQLDEPVGTKGWIEVLVSGEQRRIRIHRLHLEEDAAKLIHSKKGESFVDYNRGGTPLMEIVTEADIRSPKEAGEFLRELRLTMRYLGVSSADMEKGHLRCDANVSLRPEGDSEFYSKTEIKNLNSFKAVERALEYEIKRQTAVWEETGKAPQKQGTRGWDEDALKTVEQRSKEGSADYRYFPEPDIPELNFDKAWIETIRASIPELPNQLRERFAADYGFNTADAKIFSQDRALAEFAENTVSELKLWLTSTEEEGTASDIWDKHKEKLAKLVSSWILTKLLGLLNARGMSVKDLLVTPENMAELITLVYERKVNGMNAQLVLEEMFLHGKDPSDILEEKDLGQLGDLSEVGAIIDEVISENSSQVEEFKAGKEQVANFLVGMVMKKSKGKADAAEVRE</sequence>
<evidence type="ECO:0000256" key="7">
    <source>
        <dbReference type="ARBA" id="ARBA00024799"/>
    </source>
</evidence>
<proteinExistence type="inferred from homology"/>
<protein>
    <submittedName>
        <fullName evidence="11">Glutaminyl-tRNA synthase (Glutamine-hydrolyzing) subunit B</fullName>
    </submittedName>
</protein>
<dbReference type="InterPro" id="IPR023168">
    <property type="entry name" value="GatB_Yqey_C_2"/>
</dbReference>
<evidence type="ECO:0000313" key="11">
    <source>
        <dbReference type="EMBL" id="OIN90168.1"/>
    </source>
</evidence>
<keyword evidence="6" id="KW-0648">Protein biosynthesis</keyword>
<evidence type="ECO:0000259" key="10">
    <source>
        <dbReference type="SMART" id="SM00845"/>
    </source>
</evidence>
<dbReference type="PROSITE" id="PS01234">
    <property type="entry name" value="GATB"/>
    <property type="match status" value="1"/>
</dbReference>
<comment type="caution">
    <text evidence="11">The sequence shown here is derived from an EMBL/GenBank/DDBJ whole genome shotgun (WGS) entry which is preliminary data.</text>
</comment>
<dbReference type="SUPFAM" id="SSF89095">
    <property type="entry name" value="GatB/YqeY motif"/>
    <property type="match status" value="2"/>
</dbReference>
<dbReference type="Gene3D" id="1.10.10.410">
    <property type="match status" value="1"/>
</dbReference>
<dbReference type="GO" id="GO:0005524">
    <property type="term" value="F:ATP binding"/>
    <property type="evidence" value="ECO:0007669"/>
    <property type="project" value="UniProtKB-KW"/>
</dbReference>
<dbReference type="InterPro" id="IPR014746">
    <property type="entry name" value="Gln_synth/guanido_kin_cat_dom"/>
</dbReference>
<keyword evidence="4" id="KW-0547">Nucleotide-binding</keyword>
<feature type="domain" description="Asn/Gln amidotransferase" evidence="10">
    <location>
        <begin position="353"/>
        <end position="491"/>
    </location>
</feature>
<comment type="catalytic activity">
    <reaction evidence="8">
        <text>L-aspartyl-tRNA(Asn) + L-glutamine + ATP + H2O = L-asparaginyl-tRNA(Asn) + L-glutamate + ADP + phosphate + 2 H(+)</text>
        <dbReference type="Rhea" id="RHEA:14513"/>
        <dbReference type="Rhea" id="RHEA-COMP:9674"/>
        <dbReference type="Rhea" id="RHEA-COMP:9677"/>
        <dbReference type="ChEBI" id="CHEBI:15377"/>
        <dbReference type="ChEBI" id="CHEBI:15378"/>
        <dbReference type="ChEBI" id="CHEBI:29985"/>
        <dbReference type="ChEBI" id="CHEBI:30616"/>
        <dbReference type="ChEBI" id="CHEBI:43474"/>
        <dbReference type="ChEBI" id="CHEBI:58359"/>
        <dbReference type="ChEBI" id="CHEBI:78515"/>
        <dbReference type="ChEBI" id="CHEBI:78516"/>
        <dbReference type="ChEBI" id="CHEBI:456216"/>
    </reaction>
</comment>
<dbReference type="HAMAP" id="MF_00121">
    <property type="entry name" value="GatB"/>
    <property type="match status" value="1"/>
</dbReference>
<dbReference type="NCBIfam" id="NF004014">
    <property type="entry name" value="PRK05477.1-4"/>
    <property type="match status" value="1"/>
</dbReference>
<evidence type="ECO:0000256" key="2">
    <source>
        <dbReference type="ARBA" id="ARBA00011123"/>
    </source>
</evidence>
<accession>A0A1J4RT06</accession>
<dbReference type="NCBIfam" id="TIGR00133">
    <property type="entry name" value="gatB"/>
    <property type="match status" value="1"/>
</dbReference>
<evidence type="ECO:0000256" key="3">
    <source>
        <dbReference type="ARBA" id="ARBA00022598"/>
    </source>
</evidence>
<dbReference type="SMART" id="SM00845">
    <property type="entry name" value="GatB_Yqey"/>
    <property type="match status" value="1"/>
</dbReference>
<organism evidence="11 12">
    <name type="scientific">Candidatus Collierbacteria bacterium CG1_02_44_10</name>
    <dbReference type="NCBI Taxonomy" id="1805087"/>
    <lineage>
        <taxon>Bacteria</taxon>
        <taxon>Candidatus Collieribacteriota</taxon>
    </lineage>
</organism>
<evidence type="ECO:0000256" key="6">
    <source>
        <dbReference type="ARBA" id="ARBA00022917"/>
    </source>
</evidence>
<evidence type="ECO:0000256" key="1">
    <source>
        <dbReference type="ARBA" id="ARBA00005306"/>
    </source>
</evidence>
<dbReference type="InterPro" id="IPR006075">
    <property type="entry name" value="Asn/Gln-tRNA_Trfase_suB/E_cat"/>
</dbReference>
<keyword evidence="5" id="KW-0067">ATP-binding</keyword>
<dbReference type="PANTHER" id="PTHR11659">
    <property type="entry name" value="GLUTAMYL-TRNA GLN AMIDOTRANSFERASE SUBUNIT B MITOCHONDRIAL AND PROKARYOTIC PET112-RELATED"/>
    <property type="match status" value="1"/>
</dbReference>
<dbReference type="EMBL" id="MNUK01000082">
    <property type="protein sequence ID" value="OIN90168.1"/>
    <property type="molecule type" value="Genomic_DNA"/>
</dbReference>
<evidence type="ECO:0000256" key="5">
    <source>
        <dbReference type="ARBA" id="ARBA00022840"/>
    </source>
</evidence>
<gene>
    <name evidence="11" type="ORF">AUJ42_03605</name>
</gene>
<dbReference type="AlphaFoldDB" id="A0A1J4RT06"/>
<dbReference type="GO" id="GO:0016884">
    <property type="term" value="F:carbon-nitrogen ligase activity, with glutamine as amido-N-donor"/>
    <property type="evidence" value="ECO:0007669"/>
    <property type="project" value="InterPro"/>
</dbReference>